<dbReference type="GO" id="GO:0030789">
    <property type="term" value="F:precorrin-3B C17-methyltransferase activity"/>
    <property type="evidence" value="ECO:0007669"/>
    <property type="project" value="UniProtKB-EC"/>
</dbReference>
<evidence type="ECO:0000256" key="1">
    <source>
        <dbReference type="ARBA" id="ARBA00004953"/>
    </source>
</evidence>
<feature type="domain" description="Cobalamin synthesis G N-terminal" evidence="7">
    <location>
        <begin position="51"/>
        <end position="129"/>
    </location>
</feature>
<dbReference type="Gene3D" id="3.40.50.11220">
    <property type="match status" value="1"/>
</dbReference>
<dbReference type="RefSeq" id="WP_339554245.1">
    <property type="nucleotide sequence ID" value="NZ_CP159258.1"/>
</dbReference>
<dbReference type="Gene3D" id="3.40.1010.10">
    <property type="entry name" value="Cobalt-precorrin-4 Transmethylase, Domain 1"/>
    <property type="match status" value="1"/>
</dbReference>
<dbReference type="InterPro" id="IPR051810">
    <property type="entry name" value="Precorrin_MeTrfase"/>
</dbReference>
<evidence type="ECO:0000259" key="7">
    <source>
        <dbReference type="Pfam" id="PF11760"/>
    </source>
</evidence>
<dbReference type="InterPro" id="IPR035996">
    <property type="entry name" value="4pyrrol_Methylase_sf"/>
</dbReference>
<evidence type="ECO:0000313" key="8">
    <source>
        <dbReference type="EMBL" id="XCG73111.1"/>
    </source>
</evidence>
<dbReference type="NCBIfam" id="TIGR01466">
    <property type="entry name" value="cobJ_cbiH"/>
    <property type="match status" value="1"/>
</dbReference>
<evidence type="ECO:0000256" key="2">
    <source>
        <dbReference type="ARBA" id="ARBA00022573"/>
    </source>
</evidence>
<dbReference type="InterPro" id="IPR006363">
    <property type="entry name" value="Cbl_synth_CobJ/CibH_dom"/>
</dbReference>
<evidence type="ECO:0000256" key="5">
    <source>
        <dbReference type="ARBA" id="ARBA00022691"/>
    </source>
</evidence>
<reference evidence="8" key="1">
    <citation type="submission" date="2024-06" db="EMBL/GenBank/DDBJ databases">
        <title>The Caenorhabditis elegans bacterial microbiome influences microsporidia infection through nutrient limitation and inhibiting parasite invasion.</title>
        <authorList>
            <person name="Tamim El Jarkass H."/>
            <person name="Castelblanco S."/>
            <person name="Kaur M."/>
            <person name="Wan Y.C."/>
            <person name="Ellis A.E."/>
            <person name="Sheldon R.D."/>
            <person name="Lien E.C."/>
            <person name="Burton N.O."/>
            <person name="Wright G.D."/>
            <person name="Reinke A.W."/>
        </authorList>
    </citation>
    <scope>NUCLEOTIDE SEQUENCE</scope>
    <source>
        <strain evidence="8">MYb327</strain>
    </source>
</reference>
<dbReference type="SUPFAM" id="SSF159672">
    <property type="entry name" value="CbiG N-terminal domain-like"/>
    <property type="match status" value="1"/>
</dbReference>
<dbReference type="InterPro" id="IPR014776">
    <property type="entry name" value="4pyrrole_Mease_sub2"/>
</dbReference>
<keyword evidence="4 8" id="KW-0808">Transferase</keyword>
<dbReference type="CDD" id="cd11646">
    <property type="entry name" value="Precorrin_3B_C17_MT"/>
    <property type="match status" value="1"/>
</dbReference>
<dbReference type="Pfam" id="PF11760">
    <property type="entry name" value="CbiG_N"/>
    <property type="match status" value="1"/>
</dbReference>
<evidence type="ECO:0000256" key="4">
    <source>
        <dbReference type="ARBA" id="ARBA00022679"/>
    </source>
</evidence>
<gene>
    <name evidence="8" type="primary">cobJ</name>
    <name evidence="8" type="ORF">ABVN21_20480</name>
</gene>
<dbReference type="InterPro" id="IPR021744">
    <property type="entry name" value="CbiG_N"/>
</dbReference>
<dbReference type="SUPFAM" id="SSF53790">
    <property type="entry name" value="Tetrapyrrole methylase"/>
    <property type="match status" value="1"/>
</dbReference>
<accession>A0AAU8DY75</accession>
<dbReference type="EC" id="2.1.1.131" evidence="8"/>
<evidence type="ECO:0000259" key="6">
    <source>
        <dbReference type="Pfam" id="PF00590"/>
    </source>
</evidence>
<comment type="pathway">
    <text evidence="1">Cofactor biosynthesis; adenosylcobalamin biosynthesis.</text>
</comment>
<evidence type="ECO:0000256" key="3">
    <source>
        <dbReference type="ARBA" id="ARBA00022603"/>
    </source>
</evidence>
<keyword evidence="3 8" id="KW-0489">Methyltransferase</keyword>
<protein>
    <submittedName>
        <fullName evidence="8">Precorrin-3B C(17)-methyltransferase</fullName>
        <ecNumber evidence="8">2.1.1.131</ecNumber>
    </submittedName>
</protein>
<dbReference type="InterPro" id="IPR014777">
    <property type="entry name" value="4pyrrole_Mease_sub1"/>
</dbReference>
<dbReference type="InterPro" id="IPR038029">
    <property type="entry name" value="GbiG_N_sf"/>
</dbReference>
<sequence length="567" mass="59863">MTRPVPAIVILGNGSLATARKIQQLYPDALIHGLAERVEGADLIYREFGATLRELYQQDTPIIALCAAGIVIRTLAPLLLEKGAEPPVLAVAEDGSAVVPLLGGLGGVNVLAREIAAHLEVAPAITTSGELRFGTCLLNPPSGYALGDLELGKRFVSDLLAGETLRIEGAAPWLAQAQLPVDEQARLAVHVGHAEREPAANELLIYPRNVLIAVSAAVADLPSAIRSALHEAQIALQSVACLLAPECDMASPALREAALELGVPLRFANDPGSLGQLASNAVGQPVSIVGDDNIAIAVAEQPLDPMLIGRPRGRLAVIGLGPGAAELMVPAVKAELARANDVLGYETYVRMAGPFRSDQVLHCTDNREEMQRARHAFELAAQGRSVVVVSSGDPGVFAMAAAVLEALHESNDAAWHNVDLEMLPGVSASLATAAQAGAPLGHDFCVLSLSDNLKPWAIIEKRLDLAAQADLALAFYNPISRSRPWQLGRALEIVAEHRSPETPVVLGRDIGRPGQTLRVTTLGQLTPDQVDMRTMVLVGSSTTCEFARAGGGSWVYTPRWYGEKPAT</sequence>
<dbReference type="AlphaFoldDB" id="A0AAU8DY75"/>
<dbReference type="Pfam" id="PF00590">
    <property type="entry name" value="TP_methylase"/>
    <property type="match status" value="1"/>
</dbReference>
<dbReference type="PANTHER" id="PTHR47036:SF1">
    <property type="entry name" value="COBALT-FACTOR III C(17)-METHYLTRANSFERASE-RELATED"/>
    <property type="match status" value="1"/>
</dbReference>
<name>A0AAU8DY75_9PSED</name>
<dbReference type="Gene3D" id="3.30.950.10">
    <property type="entry name" value="Methyltransferase, Cobalt-precorrin-4 Transmethylase, Domain 2"/>
    <property type="match status" value="1"/>
</dbReference>
<dbReference type="GO" id="GO:0009236">
    <property type="term" value="P:cobalamin biosynthetic process"/>
    <property type="evidence" value="ECO:0007669"/>
    <property type="project" value="UniProtKB-KW"/>
</dbReference>
<keyword evidence="5" id="KW-0949">S-adenosyl-L-methionine</keyword>
<dbReference type="GO" id="GO:0032259">
    <property type="term" value="P:methylation"/>
    <property type="evidence" value="ECO:0007669"/>
    <property type="project" value="UniProtKB-KW"/>
</dbReference>
<dbReference type="PANTHER" id="PTHR47036">
    <property type="entry name" value="COBALT-FACTOR III C(17)-METHYLTRANSFERASE-RELATED"/>
    <property type="match status" value="1"/>
</dbReference>
<dbReference type="EMBL" id="CP159258">
    <property type="protein sequence ID" value="XCG73111.1"/>
    <property type="molecule type" value="Genomic_DNA"/>
</dbReference>
<feature type="domain" description="Tetrapyrrole methylase" evidence="6">
    <location>
        <begin position="315"/>
        <end position="525"/>
    </location>
</feature>
<proteinExistence type="predicted"/>
<keyword evidence="2" id="KW-0169">Cobalamin biosynthesis</keyword>
<organism evidence="8">
    <name type="scientific">Pseudomonas sp. MYb327</name>
    <dbReference type="NCBI Taxonomy" id="2745230"/>
    <lineage>
        <taxon>Bacteria</taxon>
        <taxon>Pseudomonadati</taxon>
        <taxon>Pseudomonadota</taxon>
        <taxon>Gammaproteobacteria</taxon>
        <taxon>Pseudomonadales</taxon>
        <taxon>Pseudomonadaceae</taxon>
        <taxon>Pseudomonas</taxon>
    </lineage>
</organism>
<dbReference type="InterPro" id="IPR000878">
    <property type="entry name" value="4pyrrol_Mease"/>
</dbReference>